<dbReference type="AlphaFoldDB" id="A0A6M3L1U8"/>
<reference evidence="1" key="1">
    <citation type="submission" date="2020-03" db="EMBL/GenBank/DDBJ databases">
        <title>The deep terrestrial virosphere.</title>
        <authorList>
            <person name="Holmfeldt K."/>
            <person name="Nilsson E."/>
            <person name="Simone D."/>
            <person name="Lopez-Fernandez M."/>
            <person name="Wu X."/>
            <person name="de Brujin I."/>
            <person name="Lundin D."/>
            <person name="Andersson A."/>
            <person name="Bertilsson S."/>
            <person name="Dopson M."/>
        </authorList>
    </citation>
    <scope>NUCLEOTIDE SEQUENCE</scope>
    <source>
        <strain evidence="1">MM415B03018</strain>
    </source>
</reference>
<accession>A0A6M3L1U8</accession>
<proteinExistence type="predicted"/>
<evidence type="ECO:0000313" key="1">
    <source>
        <dbReference type="EMBL" id="QJA87318.1"/>
    </source>
</evidence>
<gene>
    <name evidence="1" type="ORF">MM415B03018_0003</name>
</gene>
<organism evidence="1">
    <name type="scientific">viral metagenome</name>
    <dbReference type="NCBI Taxonomy" id="1070528"/>
    <lineage>
        <taxon>unclassified sequences</taxon>
        <taxon>metagenomes</taxon>
        <taxon>organismal metagenomes</taxon>
    </lineage>
</organism>
<name>A0A6M3L1U8_9ZZZZ</name>
<protein>
    <submittedName>
        <fullName evidence="1">Uncharacterized protein</fullName>
    </submittedName>
</protein>
<sequence length="166" mass="19168">MNWQEDKRWSDQFLPEIKRLLGGVLISEPPIEEDTQRNTDLIVLKLDAVRVACRVRRPKYYPRYAGDFTVRADRPRGTKTELAKIIEGWGDYFFYGFGSKKPGELALWHLGALDVFRLYFMRYLVQNSGELPGVLLFNDDGSSSFRAFKYANLPSDFIVAMSEDSL</sequence>
<dbReference type="EMBL" id="MT142697">
    <property type="protein sequence ID" value="QJA87318.1"/>
    <property type="molecule type" value="Genomic_DNA"/>
</dbReference>